<dbReference type="Pfam" id="PF13290">
    <property type="entry name" value="CHB_HEX_C_1"/>
    <property type="match status" value="1"/>
</dbReference>
<name>A0A5B9ED26_9BACT</name>
<organism evidence="3 4">
    <name type="scientific">Terriglobus albidus</name>
    <dbReference type="NCBI Taxonomy" id="1592106"/>
    <lineage>
        <taxon>Bacteria</taxon>
        <taxon>Pseudomonadati</taxon>
        <taxon>Acidobacteriota</taxon>
        <taxon>Terriglobia</taxon>
        <taxon>Terriglobales</taxon>
        <taxon>Acidobacteriaceae</taxon>
        <taxon>Terriglobus</taxon>
    </lineage>
</organism>
<evidence type="ECO:0000313" key="4">
    <source>
        <dbReference type="Proteomes" id="UP000321820"/>
    </source>
</evidence>
<dbReference type="InterPro" id="IPR011050">
    <property type="entry name" value="Pectin_lyase_fold/virulence"/>
</dbReference>
<dbReference type="EMBL" id="CP042806">
    <property type="protein sequence ID" value="QEE27986.1"/>
    <property type="molecule type" value="Genomic_DNA"/>
</dbReference>
<dbReference type="InterPro" id="IPR012334">
    <property type="entry name" value="Pectin_lyas_fold"/>
</dbReference>
<evidence type="ECO:0000313" key="3">
    <source>
        <dbReference type="EMBL" id="QEE27986.1"/>
    </source>
</evidence>
<evidence type="ECO:0000259" key="2">
    <source>
        <dbReference type="Pfam" id="PF13290"/>
    </source>
</evidence>
<dbReference type="InterPro" id="IPR024535">
    <property type="entry name" value="RHGA/B-epi-like_pectate_lyase"/>
</dbReference>
<sequence length="897" mass="92798">MTFPATSLYWLVATALSKLEFRTASIVLIATILYGVSVEAQGSTQTDSPTITVGGSMYTTLRPVTITDSTPGSVIYYTLDGSVPTPSSPVYSSPLSITTTSTVQAYATASGYLDSDVASASVPIPTISPTLWDAPTVAGQVSYVEEIPLADPSLSGAGFLNVVTQGGVDNTGTTDAACAIQALLNNTTLTHNGVKYGAAAPWQDLIVFFPNGTYLLSNPACLPLAKNYSDGTPDYGMVFVGESQAGSVLKLAANTLPNLQFTGNTTAGNRVISNVSNVSGLYVNQQLRGPAIRPGTTIAAIGSNSVTLSISASTTATATAVTVLTPVIFTQSILALSGGVYQQFGNQAFHNVIENLTVDTSASGNQAATGISFLVSNMGTIRNVTLLGDTSSTSTGMGIDMTRGVLGPGLVENVSISGYNRGVDVAYNCCSINLEHLTFDNQLSGAIFNADDLINANAIWIKSGHGSSAITNSTGNGMVILANSRIDQAGSALINNVSSTGGVVSIRNTSFPSAQSNLGGSSGTINGTIRAQSYNSGSDFLLPLKLDTPVLPYDVASQWFAPASGMSAQWTDQVTTPIDATSAINAALTCQNGSTSTLYLPHGIWYISSPIKIPSWVDRVVGMNSTIRILPSATANFPSGTPMFEIVSDTSGSCPYAPTVVIERLAFDATGASVSGLYAVQADAPLNNMIARTVVLRDHYSIGVGQVHRLADAGELFLENTTGSPARIDGNNYVLARQFNSESATLGSSRVTNNGAPLWIFGFKTEGPSNIVASLNSPSTNEIIGGFFYTQPGSHSTVPGTTCAGAGSTTSTTSATSAMYILSGGSKVESTFIEEVEPTSSQTVASQSYPFYVWAAGSCQAGAGATTNPFTDVINRTPIYTAPTEAGFIVPEILAAP</sequence>
<dbReference type="KEGG" id="talb:FTW19_08250"/>
<dbReference type="Gene3D" id="2.160.20.10">
    <property type="entry name" value="Single-stranded right-handed beta-helix, Pectin lyase-like"/>
    <property type="match status" value="2"/>
</dbReference>
<evidence type="ECO:0000259" key="1">
    <source>
        <dbReference type="Pfam" id="PF12708"/>
    </source>
</evidence>
<feature type="domain" description="GH29D-like beta-sandwich" evidence="2">
    <location>
        <begin position="55"/>
        <end position="118"/>
    </location>
</feature>
<dbReference type="Proteomes" id="UP000321820">
    <property type="component" value="Chromosome"/>
</dbReference>
<dbReference type="Pfam" id="PF12708">
    <property type="entry name" value="Pect-lyase_RHGA_epim"/>
    <property type="match status" value="1"/>
</dbReference>
<proteinExistence type="predicted"/>
<reference evidence="3 4" key="1">
    <citation type="submission" date="2019-08" db="EMBL/GenBank/DDBJ databases">
        <title>Complete genome sequence of Terriglobus albidus strain ORNL.</title>
        <authorList>
            <person name="Podar M."/>
        </authorList>
    </citation>
    <scope>NUCLEOTIDE SEQUENCE [LARGE SCALE GENOMIC DNA]</scope>
    <source>
        <strain evidence="3 4">ORNL</strain>
    </source>
</reference>
<protein>
    <submittedName>
        <fullName evidence="3">Uncharacterized protein</fullName>
    </submittedName>
</protein>
<dbReference type="SUPFAM" id="SSF51126">
    <property type="entry name" value="Pectin lyase-like"/>
    <property type="match status" value="2"/>
</dbReference>
<keyword evidence="4" id="KW-1185">Reference proteome</keyword>
<dbReference type="OrthoDB" id="117829at2"/>
<gene>
    <name evidence="3" type="ORF">FTW19_08250</name>
</gene>
<dbReference type="RefSeq" id="WP_147647176.1">
    <property type="nucleotide sequence ID" value="NZ_CP042806.1"/>
</dbReference>
<dbReference type="InterPro" id="IPR059177">
    <property type="entry name" value="GH29D-like_dom"/>
</dbReference>
<feature type="domain" description="Rhamnogalacturonase A/B/Epimerase-like pectate lyase" evidence="1">
    <location>
        <begin position="159"/>
        <end position="283"/>
    </location>
</feature>
<dbReference type="AlphaFoldDB" id="A0A5B9ED26"/>
<accession>A0A5B9ED26</accession>